<dbReference type="AlphaFoldDB" id="A0A0F9R3Q8"/>
<accession>A0A0F9R3Q8</accession>
<evidence type="ECO:0000313" key="1">
    <source>
        <dbReference type="EMBL" id="KKN49409.1"/>
    </source>
</evidence>
<proteinExistence type="predicted"/>
<sequence>MVKKIEQLIPDSPDGLLKNINELLAEYRNDNIQCLMLSYRRKDEKSTRTYFIGVDDPQMFKTLVRLEHDMLGLYSIDSDVEEYEE</sequence>
<dbReference type="EMBL" id="LAZR01001169">
    <property type="protein sequence ID" value="KKN49409.1"/>
    <property type="molecule type" value="Genomic_DNA"/>
</dbReference>
<comment type="caution">
    <text evidence="1">The sequence shown here is derived from an EMBL/GenBank/DDBJ whole genome shotgun (WGS) entry which is preliminary data.</text>
</comment>
<protein>
    <submittedName>
        <fullName evidence="1">Uncharacterized protein</fullName>
    </submittedName>
</protein>
<gene>
    <name evidence="1" type="ORF">LCGC14_0642990</name>
</gene>
<organism evidence="1">
    <name type="scientific">marine sediment metagenome</name>
    <dbReference type="NCBI Taxonomy" id="412755"/>
    <lineage>
        <taxon>unclassified sequences</taxon>
        <taxon>metagenomes</taxon>
        <taxon>ecological metagenomes</taxon>
    </lineage>
</organism>
<name>A0A0F9R3Q8_9ZZZZ</name>
<reference evidence="1" key="1">
    <citation type="journal article" date="2015" name="Nature">
        <title>Complex archaea that bridge the gap between prokaryotes and eukaryotes.</title>
        <authorList>
            <person name="Spang A."/>
            <person name="Saw J.H."/>
            <person name="Jorgensen S.L."/>
            <person name="Zaremba-Niedzwiedzka K."/>
            <person name="Martijn J."/>
            <person name="Lind A.E."/>
            <person name="van Eijk R."/>
            <person name="Schleper C."/>
            <person name="Guy L."/>
            <person name="Ettema T.J."/>
        </authorList>
    </citation>
    <scope>NUCLEOTIDE SEQUENCE</scope>
</reference>